<dbReference type="Proteomes" id="UP000823612">
    <property type="component" value="Unassembled WGS sequence"/>
</dbReference>
<dbReference type="SUPFAM" id="SSF55469">
    <property type="entry name" value="FMN-dependent nitroreductase-like"/>
    <property type="match status" value="1"/>
</dbReference>
<dbReference type="PANTHER" id="PTHR43425:SF2">
    <property type="entry name" value="OXYGEN-INSENSITIVE NADPH NITROREDUCTASE"/>
    <property type="match status" value="1"/>
</dbReference>
<comment type="caution">
    <text evidence="7">The sequence shown here is derived from an EMBL/GenBank/DDBJ whole genome shotgun (WGS) entry which is preliminary data.</text>
</comment>
<keyword evidence="5" id="KW-0521">NADP</keyword>
<accession>A0A9D9DST6</accession>
<evidence type="ECO:0000256" key="5">
    <source>
        <dbReference type="PIRNR" id="PIRNR005426"/>
    </source>
</evidence>
<comment type="similarity">
    <text evidence="1 5">Belongs to the flavin oxidoreductase frp family.</text>
</comment>
<dbReference type="GO" id="GO:0016491">
    <property type="term" value="F:oxidoreductase activity"/>
    <property type="evidence" value="ECO:0007669"/>
    <property type="project" value="UniProtKB-UniRule"/>
</dbReference>
<dbReference type="AlphaFoldDB" id="A0A9D9DST6"/>
<reference evidence="7" key="1">
    <citation type="submission" date="2020-10" db="EMBL/GenBank/DDBJ databases">
        <authorList>
            <person name="Gilroy R."/>
        </authorList>
    </citation>
    <scope>NUCLEOTIDE SEQUENCE</scope>
    <source>
        <strain evidence="7">2889</strain>
    </source>
</reference>
<evidence type="ECO:0000313" key="7">
    <source>
        <dbReference type="EMBL" id="MBO8432285.1"/>
    </source>
</evidence>
<reference evidence="7" key="2">
    <citation type="journal article" date="2021" name="PeerJ">
        <title>Extensive microbial diversity within the chicken gut microbiome revealed by metagenomics and culture.</title>
        <authorList>
            <person name="Gilroy R."/>
            <person name="Ravi A."/>
            <person name="Getino M."/>
            <person name="Pursley I."/>
            <person name="Horton D.L."/>
            <person name="Alikhan N.F."/>
            <person name="Baker D."/>
            <person name="Gharbi K."/>
            <person name="Hall N."/>
            <person name="Watson M."/>
            <person name="Adriaenssens E.M."/>
            <person name="Foster-Nyarko E."/>
            <person name="Jarju S."/>
            <person name="Secka A."/>
            <person name="Antonio M."/>
            <person name="Oren A."/>
            <person name="Chaudhuri R.R."/>
            <person name="La Ragione R."/>
            <person name="Hildebrand F."/>
            <person name="Pallen M.J."/>
        </authorList>
    </citation>
    <scope>NUCLEOTIDE SEQUENCE</scope>
    <source>
        <strain evidence="7">2889</strain>
    </source>
</reference>
<dbReference type="InterPro" id="IPR016446">
    <property type="entry name" value="Flavin_OxRdtase_Frp"/>
</dbReference>
<keyword evidence="3 5" id="KW-0288">FMN</keyword>
<dbReference type="PANTHER" id="PTHR43425">
    <property type="entry name" value="OXYGEN-INSENSITIVE NADPH NITROREDUCTASE"/>
    <property type="match status" value="1"/>
</dbReference>
<evidence type="ECO:0000256" key="4">
    <source>
        <dbReference type="ARBA" id="ARBA00023002"/>
    </source>
</evidence>
<protein>
    <submittedName>
        <fullName evidence="7">Nitroreductase family protein</fullName>
    </submittedName>
</protein>
<name>A0A9D9DST6_9BACT</name>
<feature type="domain" description="Nitroreductase" evidence="6">
    <location>
        <begin position="10"/>
        <end position="163"/>
    </location>
</feature>
<sequence length="250" mass="28411">MNPTLETIFRHRSIRKYQEKEIPQDVLERVLEAGTRASNTGNMQVYSVVVTQSAEMKAKLSPLHFNQPMIKQAPVVLTVAADVARFQHWCEINGAERSYDNFLWFVCGCIDSMLFAQNIAVAAEAEGLGLCFLGTTLYMAREIAQVLEMPKGVIPITTITMGYPAEEPALSDRLPLKAVVHYETYRKESDEDIRQLYYDTDHSELTKRLLEENQLPNLAQVFTQRRYTKKDNEAISAGLVALLKENCFLE</sequence>
<evidence type="ECO:0000313" key="8">
    <source>
        <dbReference type="Proteomes" id="UP000823612"/>
    </source>
</evidence>
<evidence type="ECO:0000259" key="6">
    <source>
        <dbReference type="Pfam" id="PF00881"/>
    </source>
</evidence>
<dbReference type="InterPro" id="IPR029479">
    <property type="entry name" value="Nitroreductase"/>
</dbReference>
<keyword evidence="4 5" id="KW-0560">Oxidoreductase</keyword>
<dbReference type="InterPro" id="IPR000415">
    <property type="entry name" value="Nitroreductase-like"/>
</dbReference>
<evidence type="ECO:0000256" key="1">
    <source>
        <dbReference type="ARBA" id="ARBA00008366"/>
    </source>
</evidence>
<dbReference type="PIRSF" id="PIRSF005426">
    <property type="entry name" value="Frp"/>
    <property type="match status" value="1"/>
</dbReference>
<gene>
    <name evidence="7" type="ORF">IAB08_03180</name>
</gene>
<dbReference type="Pfam" id="PF00881">
    <property type="entry name" value="Nitroreductase"/>
    <property type="match status" value="1"/>
</dbReference>
<proteinExistence type="inferred from homology"/>
<evidence type="ECO:0000256" key="3">
    <source>
        <dbReference type="ARBA" id="ARBA00022643"/>
    </source>
</evidence>
<keyword evidence="2 5" id="KW-0285">Flavoprotein</keyword>
<dbReference type="Gene3D" id="3.40.109.10">
    <property type="entry name" value="NADH Oxidase"/>
    <property type="match status" value="1"/>
</dbReference>
<dbReference type="EMBL" id="JADIMZ010000041">
    <property type="protein sequence ID" value="MBO8432285.1"/>
    <property type="molecule type" value="Genomic_DNA"/>
</dbReference>
<organism evidence="7 8">
    <name type="scientific">Candidatus Pullibacteroides excrementavium</name>
    <dbReference type="NCBI Taxonomy" id="2840905"/>
    <lineage>
        <taxon>Bacteria</taxon>
        <taxon>Pseudomonadati</taxon>
        <taxon>Bacteroidota</taxon>
        <taxon>Bacteroidia</taxon>
        <taxon>Bacteroidales</taxon>
        <taxon>Candidatus Pullibacteroides</taxon>
    </lineage>
</organism>
<evidence type="ECO:0000256" key="2">
    <source>
        <dbReference type="ARBA" id="ARBA00022630"/>
    </source>
</evidence>